<organism evidence="1 2">
    <name type="scientific">Candidatus Jettenia ecosi</name>
    <dbReference type="NCBI Taxonomy" id="2494326"/>
    <lineage>
        <taxon>Bacteria</taxon>
        <taxon>Pseudomonadati</taxon>
        <taxon>Planctomycetota</taxon>
        <taxon>Candidatus Brocadiia</taxon>
        <taxon>Candidatus Brocadiales</taxon>
        <taxon>Candidatus Brocadiaceae</taxon>
        <taxon>Candidatus Jettenia</taxon>
    </lineage>
</organism>
<dbReference type="Proteomes" id="UP000319783">
    <property type="component" value="Unassembled WGS sequence"/>
</dbReference>
<dbReference type="EMBL" id="SULG01000014">
    <property type="protein sequence ID" value="TLD42709.1"/>
    <property type="molecule type" value="Genomic_DNA"/>
</dbReference>
<proteinExistence type="predicted"/>
<dbReference type="InterPro" id="IPR008928">
    <property type="entry name" value="6-hairpin_glycosidase_sf"/>
</dbReference>
<dbReference type="InterPro" id="IPR012341">
    <property type="entry name" value="6hp_glycosidase-like_sf"/>
</dbReference>
<reference evidence="1 2" key="1">
    <citation type="submission" date="2019-04" db="EMBL/GenBank/DDBJ databases">
        <title>Genome of a novel bacterium Candidatus Jettenia ecosi reconstructed from metagenome of an anammox bioreactor.</title>
        <authorList>
            <person name="Mardanov A.V."/>
            <person name="Beletsky A.V."/>
            <person name="Ravin N.V."/>
            <person name="Botchkova E.A."/>
            <person name="Litti Y.V."/>
            <person name="Nozhevnikova A.N."/>
        </authorList>
    </citation>
    <scope>NUCLEOTIDE SEQUENCE [LARGE SCALE GENOMIC DNA]</scope>
    <source>
        <strain evidence="1">J2</strain>
    </source>
</reference>
<sequence length="753" mass="86050">MWLKWLPWRFIIKHWAQSQGFLDPLLILSRLSLFAQPSEVTVPVELLRAGAVLHARGLINSQAIQHNLDWIWPYWVEQQFDPKNESFIPRAFSFTHINLTHRNWTAVGIPDFSEIPIIDPRGLVTPFFDGWSLDSWIVTEDKQALLPSRLPFVLQDLLFEGNLVVVTNAALGKIILESKVEVVSDTEVPVCRISLTGYADSQGWIVVSLRPYNPEGISFIHNVVILPDKKGWRINREHNVFFGILPDRWAFSHYRTGDVYQNILSEDKRHEVTCDVGMATAAALFKVQSGGTKMVTVDVPLKIEKKHLFAPAKSPHFTHWEQNIQEACELCIPDKRFQFLYQSALRTLILHSPDTIYAGPYTYKRFWFRDAAFILHAMLCTGLTDRAEKILDLFPSYQTTLGYFRSQEGEWDSNGQVLWVMHRFCELTGKKPKSTWQNAIRHAGRWIHRKRLSVHINAPHAGLLPPGFSAEHLGPSDYYYWDDFWSVSGLRAAAHLMDSFHEYKVAEEFRQEADSLLSSIERSLQIAAKRIGCSSMPASPYRRMDSGSIGSLAVGYPLQLWEPHDSRLLNTVEYLIRECLVDGGFFHDMIHSGINPYLTLHIAQVLLRADDYRFFHLMSTIADLATSTGQWPEAIHPRTRGGCMGDGQHVWAAAEWILMVRNCFVREEGEKRLILCSGIPQQWSNQQTSLSFGPAPTSFGNISILIDCDQRKVTVNWDGVWHKEEPVVEIRLAGYRPIAAQSGMRSVELMPME</sequence>
<evidence type="ECO:0000313" key="2">
    <source>
        <dbReference type="Proteomes" id="UP000319783"/>
    </source>
</evidence>
<comment type="caution">
    <text evidence="1">The sequence shown here is derived from an EMBL/GenBank/DDBJ whole genome shotgun (WGS) entry which is preliminary data.</text>
</comment>
<dbReference type="Gene3D" id="1.50.10.10">
    <property type="match status" value="1"/>
</dbReference>
<protein>
    <submittedName>
        <fullName evidence="1">Discoidin domain protein</fullName>
    </submittedName>
</protein>
<name>A0A533QDS8_9BACT</name>
<dbReference type="GO" id="GO:0005975">
    <property type="term" value="P:carbohydrate metabolic process"/>
    <property type="evidence" value="ECO:0007669"/>
    <property type="project" value="InterPro"/>
</dbReference>
<accession>A0A533QDS8</accession>
<dbReference type="AlphaFoldDB" id="A0A533QDS8"/>
<gene>
    <name evidence="1" type="ORF">JETT_0944</name>
</gene>
<dbReference type="SUPFAM" id="SSF48208">
    <property type="entry name" value="Six-hairpin glycosidases"/>
    <property type="match status" value="1"/>
</dbReference>
<evidence type="ECO:0000313" key="1">
    <source>
        <dbReference type="EMBL" id="TLD42709.1"/>
    </source>
</evidence>